<protein>
    <submittedName>
        <fullName evidence="2">Uncharacterized protein</fullName>
    </submittedName>
</protein>
<proteinExistence type="predicted"/>
<reference evidence="2 3" key="1">
    <citation type="submission" date="2018-07" db="EMBL/GenBank/DDBJ databases">
        <title>Freshwater and sediment microbial communities from various areas in North America, analyzing microbe dynamics in response to fracking.</title>
        <authorList>
            <person name="Lamendella R."/>
        </authorList>
    </citation>
    <scope>NUCLEOTIDE SEQUENCE [LARGE SCALE GENOMIC DNA]</scope>
    <source>
        <strain evidence="2 3">114E</strain>
        <strain evidence="1 4">114E_o</strain>
    </source>
</reference>
<sequence>MKEAMIDMMFENNVRAEAIIHIPTMLAQDAWPDIAREALMEDEPDRIWEEIGIEPPYDLDDEGLIFEHLTDNRKFGYLVKFATPVPQDITADSHRLSWGYYSMKWIYAESYEQACEKALDWRQEFIDRRREKALAEGGDSD</sequence>
<dbReference type="Proteomes" id="UP000252795">
    <property type="component" value="Unassembled WGS sequence"/>
</dbReference>
<evidence type="ECO:0000313" key="1">
    <source>
        <dbReference type="EMBL" id="RBP76971.1"/>
    </source>
</evidence>
<dbReference type="RefSeq" id="WP_108019121.1">
    <property type="nucleotide sequence ID" value="NZ_QNSA01000001.1"/>
</dbReference>
<accession>A0A368V9C8</accession>
<evidence type="ECO:0000313" key="3">
    <source>
        <dbReference type="Proteomes" id="UP000252795"/>
    </source>
</evidence>
<dbReference type="Proteomes" id="UP000253065">
    <property type="component" value="Unassembled WGS sequence"/>
</dbReference>
<evidence type="ECO:0000313" key="2">
    <source>
        <dbReference type="EMBL" id="RCW37817.1"/>
    </source>
</evidence>
<dbReference type="EMBL" id="QPJB01000001">
    <property type="protein sequence ID" value="RCW37817.1"/>
    <property type="molecule type" value="Genomic_DNA"/>
</dbReference>
<name>A0A368V9C8_MARNT</name>
<dbReference type="EMBL" id="QNSA01000001">
    <property type="protein sequence ID" value="RBP76971.1"/>
    <property type="molecule type" value="Genomic_DNA"/>
</dbReference>
<keyword evidence="4" id="KW-1185">Reference proteome</keyword>
<gene>
    <name evidence="2" type="ORF">DET51_101154</name>
    <name evidence="1" type="ORF">DET64_101155</name>
</gene>
<evidence type="ECO:0000313" key="4">
    <source>
        <dbReference type="Proteomes" id="UP000253065"/>
    </source>
</evidence>
<dbReference type="AlphaFoldDB" id="A0A368V9C8"/>
<comment type="caution">
    <text evidence="2">The sequence shown here is derived from an EMBL/GenBank/DDBJ whole genome shotgun (WGS) entry which is preliminary data.</text>
</comment>
<organism evidence="2 3">
    <name type="scientific">Marinobacter nauticus</name>
    <name type="common">Marinobacter hydrocarbonoclasticus</name>
    <name type="synonym">Marinobacter aquaeolei</name>
    <dbReference type="NCBI Taxonomy" id="2743"/>
    <lineage>
        <taxon>Bacteria</taxon>
        <taxon>Pseudomonadati</taxon>
        <taxon>Pseudomonadota</taxon>
        <taxon>Gammaproteobacteria</taxon>
        <taxon>Pseudomonadales</taxon>
        <taxon>Marinobacteraceae</taxon>
        <taxon>Marinobacter</taxon>
    </lineage>
</organism>